<dbReference type="NCBIfam" id="NF003589">
    <property type="entry name" value="PRK05254.1-2"/>
    <property type="match status" value="1"/>
</dbReference>
<keyword evidence="3" id="KW-0227">DNA damage</keyword>
<evidence type="ECO:0000313" key="10">
    <source>
        <dbReference type="Proteomes" id="UP000175168"/>
    </source>
</evidence>
<evidence type="ECO:0000256" key="4">
    <source>
        <dbReference type="ARBA" id="ARBA00022801"/>
    </source>
</evidence>
<dbReference type="EMBL" id="AF291866">
    <property type="protein sequence ID" value="AAG45739.1"/>
    <property type="molecule type" value="Genomic_DNA"/>
</dbReference>
<feature type="active site" description="Proton acceptor" evidence="6">
    <location>
        <position position="155"/>
    </location>
</feature>
<evidence type="ECO:0000256" key="2">
    <source>
        <dbReference type="ARBA" id="ARBA00022562"/>
    </source>
</evidence>
<dbReference type="InterPro" id="IPR018085">
    <property type="entry name" value="Ura-DNA_Glyclase_AS"/>
</dbReference>
<dbReference type="NCBIfam" id="NF003592">
    <property type="entry name" value="PRK05254.1-5"/>
    <property type="match status" value="1"/>
</dbReference>
<dbReference type="PROSITE" id="PS00130">
    <property type="entry name" value="U_DNA_GLYCOSYLASE"/>
    <property type="match status" value="1"/>
</dbReference>
<dbReference type="InterPro" id="IPR036895">
    <property type="entry name" value="Uracil-DNA_glycosylase-like_sf"/>
</dbReference>
<gene>
    <name evidence="9" type="primary">HVT009</name>
</gene>
<accession>Q9DPT2</accession>
<evidence type="ECO:0000313" key="9">
    <source>
        <dbReference type="EMBL" id="AAG45739.1"/>
    </source>
</evidence>
<dbReference type="OrthoDB" id="11388at10239"/>
<dbReference type="GO" id="GO:0004844">
    <property type="term" value="F:uracil DNA N-glycosylase activity"/>
    <property type="evidence" value="ECO:0007669"/>
    <property type="project" value="InterPro"/>
</dbReference>
<dbReference type="GO" id="GO:0097510">
    <property type="term" value="P:base-excision repair, AP site formation via deaminated base removal"/>
    <property type="evidence" value="ECO:0007669"/>
    <property type="project" value="TreeGrafter"/>
</dbReference>
<proteinExistence type="inferred from homology"/>
<dbReference type="PANTHER" id="PTHR11264">
    <property type="entry name" value="URACIL-DNA GLYCOSYLASE"/>
    <property type="match status" value="1"/>
</dbReference>
<dbReference type="NCBIfam" id="TIGR00628">
    <property type="entry name" value="ung"/>
    <property type="match status" value="1"/>
</dbReference>
<protein>
    <submittedName>
        <fullName evidence="9">UL2 uracil-DNA glycosylase</fullName>
    </submittedName>
</protein>
<organism evidence="9 10">
    <name type="scientific">Meleagrid herpesvirus 1</name>
    <name type="common">MeHV-1</name>
    <name type="synonym">Turkey herpesvirus</name>
    <dbReference type="NCBI Taxonomy" id="37108"/>
    <lineage>
        <taxon>Viruses</taxon>
        <taxon>Duplodnaviria</taxon>
        <taxon>Heunggongvirae</taxon>
        <taxon>Peploviricota</taxon>
        <taxon>Herviviricetes</taxon>
        <taxon>Herpesvirales</taxon>
        <taxon>Orthoherpesviridae</taxon>
        <taxon>Alphaherpesvirinae</taxon>
        <taxon>Mardivirus</taxon>
        <taxon>Mardivirus meleagridalpha1</taxon>
    </lineage>
</organism>
<evidence type="ECO:0000256" key="7">
    <source>
        <dbReference type="SAM" id="MobiDB-lite"/>
    </source>
</evidence>
<dbReference type="PANTHER" id="PTHR11264:SF0">
    <property type="entry name" value="URACIL-DNA GLYCOSYLASE"/>
    <property type="match status" value="1"/>
</dbReference>
<dbReference type="SMART" id="SM00986">
    <property type="entry name" value="UDG"/>
    <property type="match status" value="1"/>
</dbReference>
<name>Q9DPT2_MEHV1</name>
<dbReference type="RefSeq" id="NP_073295.1">
    <property type="nucleotide sequence ID" value="NC_002641.1"/>
</dbReference>
<dbReference type="SUPFAM" id="SSF52141">
    <property type="entry name" value="Uracil-DNA glycosylase-like"/>
    <property type="match status" value="1"/>
</dbReference>
<dbReference type="HAMAP" id="MF_00148">
    <property type="entry name" value="UDG"/>
    <property type="match status" value="1"/>
</dbReference>
<dbReference type="Pfam" id="PF03167">
    <property type="entry name" value="UDG"/>
    <property type="match status" value="1"/>
</dbReference>
<organismHost>
    <name type="scientific">Meleagris gallopavo</name>
    <name type="common">Wild turkey</name>
    <dbReference type="NCBI Taxonomy" id="9103"/>
</organismHost>
<keyword evidence="10" id="KW-1185">Reference proteome</keyword>
<evidence type="ECO:0000256" key="6">
    <source>
        <dbReference type="PROSITE-ProRule" id="PRU10072"/>
    </source>
</evidence>
<keyword evidence="4" id="KW-0378">Hydrolase</keyword>
<dbReference type="KEGG" id="vg:918574"/>
<feature type="region of interest" description="Disordered" evidence="7">
    <location>
        <begin position="37"/>
        <end position="70"/>
    </location>
</feature>
<dbReference type="Proteomes" id="UP000175168">
    <property type="component" value="Segment"/>
</dbReference>
<evidence type="ECO:0000256" key="5">
    <source>
        <dbReference type="ARBA" id="ARBA00023204"/>
    </source>
</evidence>
<feature type="domain" description="Uracil-DNA glycosylase-like" evidence="8">
    <location>
        <begin position="140"/>
        <end position="301"/>
    </location>
</feature>
<keyword evidence="5" id="KW-0234">DNA repair</keyword>
<dbReference type="SMART" id="SM00987">
    <property type="entry name" value="UreE_C"/>
    <property type="match status" value="1"/>
</dbReference>
<keyword evidence="2" id="KW-1048">Host nucleus</keyword>
<reference evidence="9 10" key="1">
    <citation type="journal article" date="2001" name="J. Virol.">
        <title>The genome of turkey herpesvirus.</title>
        <authorList>
            <person name="Afonso C.L."/>
            <person name="Tulman E.R."/>
            <person name="Lu Z."/>
            <person name="Zsak L."/>
            <person name="Rock D.L."/>
            <person name="Kutish G.F."/>
        </authorList>
    </citation>
    <scope>NUCLEOTIDE SEQUENCE [LARGE SCALE GENOMIC DNA]</scope>
    <source>
        <strain evidence="9">FC126</strain>
    </source>
</reference>
<dbReference type="CDD" id="cd10027">
    <property type="entry name" value="UDG-F1-like"/>
    <property type="match status" value="1"/>
</dbReference>
<comment type="similarity">
    <text evidence="1">Belongs to the uracil-DNA glycosylase (UDG) superfamily. UNG family.</text>
</comment>
<dbReference type="InterPro" id="IPR005122">
    <property type="entry name" value="Uracil-DNA_glycosylase-like"/>
</dbReference>
<dbReference type="InterPro" id="IPR002043">
    <property type="entry name" value="UDG_fam1"/>
</dbReference>
<evidence type="ECO:0000259" key="8">
    <source>
        <dbReference type="SMART" id="SM00986"/>
    </source>
</evidence>
<dbReference type="Gene3D" id="3.40.470.10">
    <property type="entry name" value="Uracil-DNA glycosylase-like domain"/>
    <property type="match status" value="1"/>
</dbReference>
<organismHost>
    <name type="scientific">Gallus gallus</name>
    <name type="common">Chicken</name>
    <dbReference type="NCBI Taxonomy" id="9031"/>
</organismHost>
<sequence length="315" mass="35016">MARVMARCTSIDSSEAPMTTIGDLSAETKHPDLEMVEGLGRPRKRRRPEGLPPGFIPARTKSDKSCDGGEESSHVCNVETESKKAWEHFSSVYNIDCRWKEILGPELCSPTGTKILAEYERRLRYEEVYPSKSDVFAWTRYCAPDHVKVVIVGQDPYANEGQAHGLAFSVPPGSPAPPSLKNILAAVRACFPSIEIGSSGCLEDWARRGVLLLNSVLTVKRGDPGSHRAVGWQILVRSVLRKLSQSNAGLVFMLWGAQAQTMYYQNDNDGRHLVLKYSHPSPLSKKPFVHCTHFRDANEFLCKMGKEAIDWSLTA</sequence>
<feature type="compositionally biased region" description="Basic and acidic residues" evidence="7">
    <location>
        <begin position="60"/>
        <end position="70"/>
    </location>
</feature>
<dbReference type="GeneID" id="918574"/>
<evidence type="ECO:0000256" key="1">
    <source>
        <dbReference type="ARBA" id="ARBA00008184"/>
    </source>
</evidence>
<evidence type="ECO:0000256" key="3">
    <source>
        <dbReference type="ARBA" id="ARBA00022763"/>
    </source>
</evidence>